<name>A0A2G5BKG1_COERN</name>
<proteinExistence type="predicted"/>
<dbReference type="InterPro" id="IPR024624">
    <property type="entry name" value="Pyridox_Oxase_Alr4036_FMN-bd"/>
</dbReference>
<organism evidence="3 4">
    <name type="scientific">Coemansia reversa (strain ATCC 12441 / NRRL 1564)</name>
    <dbReference type="NCBI Taxonomy" id="763665"/>
    <lineage>
        <taxon>Eukaryota</taxon>
        <taxon>Fungi</taxon>
        <taxon>Fungi incertae sedis</taxon>
        <taxon>Zoopagomycota</taxon>
        <taxon>Kickxellomycotina</taxon>
        <taxon>Kickxellomycetes</taxon>
        <taxon>Kickxellales</taxon>
        <taxon>Kickxellaceae</taxon>
        <taxon>Coemansia</taxon>
    </lineage>
</organism>
<reference evidence="3 4" key="1">
    <citation type="journal article" date="2015" name="Genome Biol. Evol.">
        <title>Phylogenomic analyses indicate that early fungi evolved digesting cell walls of algal ancestors of land plants.</title>
        <authorList>
            <person name="Chang Y."/>
            <person name="Wang S."/>
            <person name="Sekimoto S."/>
            <person name="Aerts A.L."/>
            <person name="Choi C."/>
            <person name="Clum A."/>
            <person name="LaButti K.M."/>
            <person name="Lindquist E.A."/>
            <person name="Yee Ngan C."/>
            <person name="Ohm R.A."/>
            <person name="Salamov A.A."/>
            <person name="Grigoriev I.V."/>
            <person name="Spatafora J.W."/>
            <person name="Berbee M.L."/>
        </authorList>
    </citation>
    <scope>NUCLEOTIDE SEQUENCE [LARGE SCALE GENOMIC DNA]</scope>
    <source>
        <strain evidence="3 4">NRRL 1564</strain>
    </source>
</reference>
<dbReference type="Proteomes" id="UP000242474">
    <property type="component" value="Unassembled WGS sequence"/>
</dbReference>
<protein>
    <recommendedName>
        <fullName evidence="2">Pyridoxamine 5'-phosphate oxidase Alr4036 family FMN-binding domain-containing protein</fullName>
    </recommendedName>
</protein>
<dbReference type="Gene3D" id="2.30.110.10">
    <property type="entry name" value="Electron Transport, Fmn-binding Protein, Chain A"/>
    <property type="match status" value="1"/>
</dbReference>
<feature type="domain" description="Pyridoxamine 5'-phosphate oxidase Alr4036 family FMN-binding" evidence="2">
    <location>
        <begin position="9"/>
        <end position="116"/>
    </location>
</feature>
<feature type="region of interest" description="Disordered" evidence="1">
    <location>
        <begin position="141"/>
        <end position="161"/>
    </location>
</feature>
<evidence type="ECO:0000256" key="1">
    <source>
        <dbReference type="SAM" id="MobiDB-lite"/>
    </source>
</evidence>
<dbReference type="OrthoDB" id="434253at2759"/>
<evidence type="ECO:0000259" key="2">
    <source>
        <dbReference type="Pfam" id="PF12766"/>
    </source>
</evidence>
<dbReference type="GO" id="GO:0010181">
    <property type="term" value="F:FMN binding"/>
    <property type="evidence" value="ECO:0007669"/>
    <property type="project" value="InterPro"/>
</dbReference>
<dbReference type="SUPFAM" id="SSF50475">
    <property type="entry name" value="FMN-binding split barrel"/>
    <property type="match status" value="1"/>
</dbReference>
<dbReference type="PANTHER" id="PTHR28243:SF1">
    <property type="entry name" value="PYRIDOXAMINE 5'-PHOSPHATE OXIDASE ALR4036 FAMILY FMN-BINDING DOMAIN-CONTAINING PROTEIN"/>
    <property type="match status" value="1"/>
</dbReference>
<dbReference type="InterPro" id="IPR012349">
    <property type="entry name" value="Split_barrel_FMN-bd"/>
</dbReference>
<dbReference type="PANTHER" id="PTHR28243">
    <property type="entry name" value="AGL049CP"/>
    <property type="match status" value="1"/>
</dbReference>
<dbReference type="EMBL" id="KZ303486">
    <property type="protein sequence ID" value="PIA19506.1"/>
    <property type="molecule type" value="Genomic_DNA"/>
</dbReference>
<evidence type="ECO:0000313" key="4">
    <source>
        <dbReference type="Proteomes" id="UP000242474"/>
    </source>
</evidence>
<dbReference type="AlphaFoldDB" id="A0A2G5BKG1"/>
<evidence type="ECO:0000313" key="3">
    <source>
        <dbReference type="EMBL" id="PIA19506.1"/>
    </source>
</evidence>
<gene>
    <name evidence="3" type="ORF">COEREDRAFT_84148</name>
</gene>
<dbReference type="Pfam" id="PF12766">
    <property type="entry name" value="Pyridox_oxase_2"/>
    <property type="match status" value="1"/>
</dbReference>
<keyword evidence="4" id="KW-1185">Reference proteome</keyword>
<dbReference type="STRING" id="763665.A0A2G5BKG1"/>
<sequence>MKGYCSRDPEWKKAFVKYVDQEREITNERFPSMALSTVDLEGRPAVRMVSPRGFVGDGFLRISKEDKGQWASDVLTFCTHAQSNKVQELVNTNDVQLVTWLPNTGIQIRCSGHAHLLFHPDNPNYSTLSLDIRHRVWPRDGTDAENKEEEEERRNSKMAGGPMGLVNGSILIDEEYIREQAFLNHSPVIQAWYSWPAPGRVKLADSSLYPMSIPRIEDKAEAEKYEANARRNYVLIFVDVNKVDIVNLKQSTRMLYTRRSNTSWSTTEINP</sequence>
<accession>A0A2G5BKG1</accession>